<feature type="domain" description="AGC-kinase C-terminal" evidence="13">
    <location>
        <begin position="519"/>
        <end position="590"/>
    </location>
</feature>
<dbReference type="EC" id="2.7.11.1" evidence="1"/>
<dbReference type="STRING" id="1051890.A0A3N4LWH1"/>
<dbReference type="CDD" id="cd11651">
    <property type="entry name" value="YPK1_N_like"/>
    <property type="match status" value="1"/>
</dbReference>
<feature type="region of interest" description="Disordered" evidence="11">
    <location>
        <begin position="1"/>
        <end position="58"/>
    </location>
</feature>
<evidence type="ECO:0000256" key="8">
    <source>
        <dbReference type="ARBA" id="ARBA00047899"/>
    </source>
</evidence>
<keyword evidence="2" id="KW-0723">Serine/threonine-protein kinase</keyword>
<dbReference type="PROSITE" id="PS00107">
    <property type="entry name" value="PROTEIN_KINASE_ATP"/>
    <property type="match status" value="1"/>
</dbReference>
<dbReference type="SMART" id="SM00133">
    <property type="entry name" value="S_TK_X"/>
    <property type="match status" value="1"/>
</dbReference>
<accession>A0A3N4LWH1</accession>
<evidence type="ECO:0000313" key="14">
    <source>
        <dbReference type="EMBL" id="RPB26038.1"/>
    </source>
</evidence>
<evidence type="ECO:0000259" key="13">
    <source>
        <dbReference type="PROSITE" id="PS51285"/>
    </source>
</evidence>
<dbReference type="FunFam" id="3.30.200.20:FF:000048">
    <property type="entry name" value="Non-specific serine/threonine protein kinase"/>
    <property type="match status" value="1"/>
</dbReference>
<evidence type="ECO:0000256" key="3">
    <source>
        <dbReference type="ARBA" id="ARBA00022553"/>
    </source>
</evidence>
<dbReference type="InterPro" id="IPR000961">
    <property type="entry name" value="AGC-kinase_C"/>
</dbReference>
<gene>
    <name evidence="14" type="ORF">L211DRAFT_782389</name>
</gene>
<dbReference type="AlphaFoldDB" id="A0A3N4LWH1"/>
<evidence type="ECO:0000256" key="9">
    <source>
        <dbReference type="ARBA" id="ARBA00048679"/>
    </source>
</evidence>
<dbReference type="InterPro" id="IPR017892">
    <property type="entry name" value="Pkinase_C"/>
</dbReference>
<sequence>MSWKLPKSLKQLKDNHLTPDKSRSSSTSTITPSSLKQSTSTSTLVSSDGTIVGSSEKTTSTVSPGLLIVTIHEAQGLTMPGGSNLSGSNGRPTSSSSKSGGIGSVAGSHRPSSSSSNHSGQVHGHTRALSKLFRTYCVLEFDKTQVIVNAISGTLDAPTFAGSATQYKFDVSRDTDLSCGIYMRNPGSGGREEDLFLGSCKVQPRFEEPVPALLQGKKGQPPPAPGQSGVEWVQLTGGTGNLKVGVEYRKNQNTPLTIDDFDLLKVVGKGSFGKVMQVRKRDTSRVYALKTIRKAHIISRSEVNHTLAERTVLAQIDNPFIVPLKFSFQSPEKLYFVLAFVNGGELFHHLQREGKFDVNRARFYTAELLCALECLHGFNVIYRDLKPENILLDYTGHIALCDFGLCKLNMKEADKTNTFCGTPEYLAPELLLGQGYTKSVDWWTLGVLLYEMLTGLPPFYDENTNEMYRKILQDPLHFPAPEIVPNDAKSLLIRLLDRDPARRLGANGAAEIKSHRFFETVDWKRLLQKKIQPTFRPNVMNAMDTANFDREFTDEVPTDSVVDGDFLSQSVQQQFTGWSYNRPGQLGGMDGIGSVRDPGPGSVIDR</sequence>
<keyword evidence="5 10" id="KW-0547">Nucleotide-binding</keyword>
<dbReference type="Pfam" id="PF00433">
    <property type="entry name" value="Pkinase_C"/>
    <property type="match status" value="1"/>
</dbReference>
<dbReference type="GO" id="GO:0004674">
    <property type="term" value="F:protein serine/threonine kinase activity"/>
    <property type="evidence" value="ECO:0007669"/>
    <property type="project" value="UniProtKB-KW"/>
</dbReference>
<dbReference type="FunCoup" id="A0A3N4LWH1">
    <property type="interactions" value="280"/>
</dbReference>
<comment type="catalytic activity">
    <reaction evidence="8">
        <text>L-threonyl-[protein] + ATP = O-phospho-L-threonyl-[protein] + ADP + H(+)</text>
        <dbReference type="Rhea" id="RHEA:46608"/>
        <dbReference type="Rhea" id="RHEA-COMP:11060"/>
        <dbReference type="Rhea" id="RHEA-COMP:11605"/>
        <dbReference type="ChEBI" id="CHEBI:15378"/>
        <dbReference type="ChEBI" id="CHEBI:30013"/>
        <dbReference type="ChEBI" id="CHEBI:30616"/>
        <dbReference type="ChEBI" id="CHEBI:61977"/>
        <dbReference type="ChEBI" id="CHEBI:456216"/>
        <dbReference type="EC" id="2.7.11.1"/>
    </reaction>
</comment>
<proteinExistence type="predicted"/>
<dbReference type="Gene3D" id="1.10.510.10">
    <property type="entry name" value="Transferase(Phosphotransferase) domain 1"/>
    <property type="match status" value="1"/>
</dbReference>
<keyword evidence="7 10" id="KW-0067">ATP-binding</keyword>
<keyword evidence="15" id="KW-1185">Reference proteome</keyword>
<evidence type="ECO:0000256" key="7">
    <source>
        <dbReference type="ARBA" id="ARBA00022840"/>
    </source>
</evidence>
<dbReference type="FunFam" id="1.10.510.10:FF:000008">
    <property type="entry name" value="Non-specific serine/threonine protein kinase"/>
    <property type="match status" value="1"/>
</dbReference>
<dbReference type="EMBL" id="ML121536">
    <property type="protein sequence ID" value="RPB26038.1"/>
    <property type="molecule type" value="Genomic_DNA"/>
</dbReference>
<dbReference type="Proteomes" id="UP000267821">
    <property type="component" value="Unassembled WGS sequence"/>
</dbReference>
<dbReference type="InterPro" id="IPR000719">
    <property type="entry name" value="Prot_kinase_dom"/>
</dbReference>
<dbReference type="PROSITE" id="PS50011">
    <property type="entry name" value="PROTEIN_KINASE_DOM"/>
    <property type="match status" value="1"/>
</dbReference>
<dbReference type="InterPro" id="IPR011009">
    <property type="entry name" value="Kinase-like_dom_sf"/>
</dbReference>
<keyword evidence="6 14" id="KW-0418">Kinase</keyword>
<evidence type="ECO:0000256" key="6">
    <source>
        <dbReference type="ARBA" id="ARBA00022777"/>
    </source>
</evidence>
<reference evidence="14 15" key="1">
    <citation type="journal article" date="2018" name="Nat. Ecol. Evol.">
        <title>Pezizomycetes genomes reveal the molecular basis of ectomycorrhizal truffle lifestyle.</title>
        <authorList>
            <person name="Murat C."/>
            <person name="Payen T."/>
            <person name="Noel B."/>
            <person name="Kuo A."/>
            <person name="Morin E."/>
            <person name="Chen J."/>
            <person name="Kohler A."/>
            <person name="Krizsan K."/>
            <person name="Balestrini R."/>
            <person name="Da Silva C."/>
            <person name="Montanini B."/>
            <person name="Hainaut M."/>
            <person name="Levati E."/>
            <person name="Barry K.W."/>
            <person name="Belfiori B."/>
            <person name="Cichocki N."/>
            <person name="Clum A."/>
            <person name="Dockter R.B."/>
            <person name="Fauchery L."/>
            <person name="Guy J."/>
            <person name="Iotti M."/>
            <person name="Le Tacon F."/>
            <person name="Lindquist E.A."/>
            <person name="Lipzen A."/>
            <person name="Malagnac F."/>
            <person name="Mello A."/>
            <person name="Molinier V."/>
            <person name="Miyauchi S."/>
            <person name="Poulain J."/>
            <person name="Riccioni C."/>
            <person name="Rubini A."/>
            <person name="Sitrit Y."/>
            <person name="Splivallo R."/>
            <person name="Traeger S."/>
            <person name="Wang M."/>
            <person name="Zifcakova L."/>
            <person name="Wipf D."/>
            <person name="Zambonelli A."/>
            <person name="Paolocci F."/>
            <person name="Nowrousian M."/>
            <person name="Ottonello S."/>
            <person name="Baldrian P."/>
            <person name="Spatafora J.W."/>
            <person name="Henrissat B."/>
            <person name="Nagy L.G."/>
            <person name="Aury J.M."/>
            <person name="Wincker P."/>
            <person name="Grigoriev I.V."/>
            <person name="Bonfante P."/>
            <person name="Martin F.M."/>
        </authorList>
    </citation>
    <scope>NUCLEOTIDE SEQUENCE [LARGE SCALE GENOMIC DNA]</scope>
    <source>
        <strain evidence="14 15">ATCC MYA-4762</strain>
    </source>
</reference>
<comment type="catalytic activity">
    <reaction evidence="9">
        <text>L-seryl-[protein] + ATP = O-phospho-L-seryl-[protein] + ADP + H(+)</text>
        <dbReference type="Rhea" id="RHEA:17989"/>
        <dbReference type="Rhea" id="RHEA-COMP:9863"/>
        <dbReference type="Rhea" id="RHEA-COMP:11604"/>
        <dbReference type="ChEBI" id="CHEBI:15378"/>
        <dbReference type="ChEBI" id="CHEBI:29999"/>
        <dbReference type="ChEBI" id="CHEBI:30616"/>
        <dbReference type="ChEBI" id="CHEBI:83421"/>
        <dbReference type="ChEBI" id="CHEBI:456216"/>
        <dbReference type="EC" id="2.7.11.1"/>
    </reaction>
</comment>
<feature type="domain" description="Protein kinase" evidence="12">
    <location>
        <begin position="261"/>
        <end position="518"/>
    </location>
</feature>
<feature type="region of interest" description="Disordered" evidence="11">
    <location>
        <begin position="78"/>
        <end position="123"/>
    </location>
</feature>
<evidence type="ECO:0000313" key="15">
    <source>
        <dbReference type="Proteomes" id="UP000267821"/>
    </source>
</evidence>
<dbReference type="GO" id="GO:0106310">
    <property type="term" value="F:protein serine kinase activity"/>
    <property type="evidence" value="ECO:0007669"/>
    <property type="project" value="RHEA"/>
</dbReference>
<dbReference type="InterPro" id="IPR017441">
    <property type="entry name" value="Protein_kinase_ATP_BS"/>
</dbReference>
<feature type="compositionally biased region" description="Low complexity" evidence="11">
    <location>
        <begin position="24"/>
        <end position="50"/>
    </location>
</feature>
<dbReference type="PROSITE" id="PS51285">
    <property type="entry name" value="AGC_KINASE_CTER"/>
    <property type="match status" value="1"/>
</dbReference>
<dbReference type="OrthoDB" id="63267at2759"/>
<dbReference type="Gene3D" id="3.30.200.20">
    <property type="entry name" value="Phosphorylase Kinase, domain 1"/>
    <property type="match status" value="1"/>
</dbReference>
<dbReference type="InParanoid" id="A0A3N4LWH1"/>
<dbReference type="GO" id="GO:0005524">
    <property type="term" value="F:ATP binding"/>
    <property type="evidence" value="ECO:0007669"/>
    <property type="project" value="UniProtKB-UniRule"/>
</dbReference>
<evidence type="ECO:0000256" key="1">
    <source>
        <dbReference type="ARBA" id="ARBA00012513"/>
    </source>
</evidence>
<keyword evidence="3" id="KW-0597">Phosphoprotein</keyword>
<evidence type="ECO:0000256" key="4">
    <source>
        <dbReference type="ARBA" id="ARBA00022679"/>
    </source>
</evidence>
<dbReference type="Pfam" id="PF00069">
    <property type="entry name" value="Pkinase"/>
    <property type="match status" value="1"/>
</dbReference>
<evidence type="ECO:0000256" key="11">
    <source>
        <dbReference type="SAM" id="MobiDB-lite"/>
    </source>
</evidence>
<feature type="compositionally biased region" description="Basic and acidic residues" evidence="11">
    <location>
        <begin position="11"/>
        <end position="23"/>
    </location>
</feature>
<dbReference type="PANTHER" id="PTHR24351">
    <property type="entry name" value="RIBOSOMAL PROTEIN S6 KINASE"/>
    <property type="match status" value="1"/>
</dbReference>
<evidence type="ECO:0000256" key="2">
    <source>
        <dbReference type="ARBA" id="ARBA00022527"/>
    </source>
</evidence>
<dbReference type="SMART" id="SM00220">
    <property type="entry name" value="S_TKc"/>
    <property type="match status" value="1"/>
</dbReference>
<dbReference type="InterPro" id="IPR008271">
    <property type="entry name" value="Ser/Thr_kinase_AS"/>
</dbReference>
<evidence type="ECO:0000256" key="10">
    <source>
        <dbReference type="PROSITE-ProRule" id="PRU10141"/>
    </source>
</evidence>
<name>A0A3N4LWH1_9PEZI</name>
<feature type="compositionally biased region" description="Low complexity" evidence="11">
    <location>
        <begin position="86"/>
        <end position="123"/>
    </location>
</feature>
<keyword evidence="4" id="KW-0808">Transferase</keyword>
<evidence type="ECO:0000259" key="12">
    <source>
        <dbReference type="PROSITE" id="PS50011"/>
    </source>
</evidence>
<organism evidence="14 15">
    <name type="scientific">Terfezia boudieri ATCC MYA-4762</name>
    <dbReference type="NCBI Taxonomy" id="1051890"/>
    <lineage>
        <taxon>Eukaryota</taxon>
        <taxon>Fungi</taxon>
        <taxon>Dikarya</taxon>
        <taxon>Ascomycota</taxon>
        <taxon>Pezizomycotina</taxon>
        <taxon>Pezizomycetes</taxon>
        <taxon>Pezizales</taxon>
        <taxon>Pezizaceae</taxon>
        <taxon>Terfezia</taxon>
    </lineage>
</organism>
<feature type="binding site" evidence="10">
    <location>
        <position position="294"/>
    </location>
    <ligand>
        <name>ATP</name>
        <dbReference type="ChEBI" id="CHEBI:30616"/>
    </ligand>
</feature>
<dbReference type="PROSITE" id="PS00108">
    <property type="entry name" value="PROTEIN_KINASE_ST"/>
    <property type="match status" value="1"/>
</dbReference>
<evidence type="ECO:0000256" key="5">
    <source>
        <dbReference type="ARBA" id="ARBA00022741"/>
    </source>
</evidence>
<protein>
    <recommendedName>
        <fullName evidence="1">non-specific serine/threonine protein kinase</fullName>
        <ecNumber evidence="1">2.7.11.1</ecNumber>
    </recommendedName>
</protein>
<dbReference type="SUPFAM" id="SSF56112">
    <property type="entry name" value="Protein kinase-like (PK-like)"/>
    <property type="match status" value="1"/>
</dbReference>
<feature type="region of interest" description="Disordered" evidence="11">
    <location>
        <begin position="587"/>
        <end position="606"/>
    </location>
</feature>